<evidence type="ECO:0000256" key="7">
    <source>
        <dbReference type="SAM" id="SignalP"/>
    </source>
</evidence>
<dbReference type="InterPro" id="IPR017853">
    <property type="entry name" value="GH"/>
</dbReference>
<feature type="domain" description="SUEL-type lectin" evidence="8">
    <location>
        <begin position="580"/>
        <end position="626"/>
    </location>
</feature>
<dbReference type="Proteomes" id="UP000626092">
    <property type="component" value="Unassembled WGS sequence"/>
</dbReference>
<dbReference type="InterPro" id="IPR048913">
    <property type="entry name" value="BetaGal_gal-bd"/>
</dbReference>
<keyword evidence="10" id="KW-1185">Reference proteome</keyword>
<dbReference type="PRINTS" id="PR00742">
    <property type="entry name" value="GLHYDRLASE35"/>
</dbReference>
<comment type="catalytic activity">
    <reaction evidence="1">
        <text>Hydrolysis of terminal non-reducing beta-D-galactose residues in beta-D-galactosides.</text>
        <dbReference type="EC" id="3.2.1.23"/>
    </reaction>
</comment>
<dbReference type="SUPFAM" id="SSF49785">
    <property type="entry name" value="Galactose-binding domain-like"/>
    <property type="match status" value="2"/>
</dbReference>
<dbReference type="InterPro" id="IPR031330">
    <property type="entry name" value="Gly_Hdrlase_35_cat"/>
</dbReference>
<dbReference type="FunFam" id="2.60.120.260:FF:000061">
    <property type="entry name" value="Beta-galactosidase"/>
    <property type="match status" value="1"/>
</dbReference>
<dbReference type="GO" id="GO:0030246">
    <property type="term" value="F:carbohydrate binding"/>
    <property type="evidence" value="ECO:0007669"/>
    <property type="project" value="InterPro"/>
</dbReference>
<evidence type="ECO:0000256" key="5">
    <source>
        <dbReference type="ARBA" id="ARBA00023295"/>
    </source>
</evidence>
<evidence type="ECO:0000256" key="1">
    <source>
        <dbReference type="ARBA" id="ARBA00001412"/>
    </source>
</evidence>
<sequence length="658" mass="73306">MCNMLRINSLLSTIALFLCVFSSSSVTASVTYDDKAFIIDGRRRILISGSIHYPRSTPEFILGILWVKREKRAYAKWAAEMAVGLGTGVPWTMCKQEDAPDPIIDTCNGFYCEGFKPHKDYNPKMWTEAWTGWYTWFGGPAPNRPVEDLAFSVARFIQTNGSFVNYYMYHGGTNFGRTAAGHFIATSYDYDAPIDEYACAAFLANYDTESSATVTFQNKQYDLPPWSISILPDCKTAVFNTARINSQSSKMIMEPLSTGAFDWQSYSEETVSADDSDKLTTDGLWEEINVTRDASDYLWYLTNVNIQPDEGFLSNGQYPVLTVMSAGHGLQVFINGQLSGTVYGGLENPKLTFSDNVKLRAGINKISLLSVAVGLPSGGLHFETWNAGVLGPVTLKGLNEGTRDLTNQKWSYKIGLEGEALSLHTISGSSSVEWVEGPSLAQKQPMTWYKTTFNAPEGNDPLALDMNGMGKGLIWINGESIGRHWPGYIAKGHCNGCSYAGTFNENKCQTNCGEPSQRWYHIPRSWLKPKGNLLVVFEEWGGDPTAITLVRRRTERVCADIYEGQPSLKNWRMVASGTQDNLQSKAHLWCPQGQRISDFKFASYGLPQGTCGSFREGSCHAHRVLSNFGNNLVQLVVPNFRRNPSTHKKFSLRWLRTS</sequence>
<dbReference type="OrthoDB" id="1657402at2759"/>
<dbReference type="EC" id="3.2.1.23" evidence="3"/>
<organism evidence="9 10">
    <name type="scientific">Rhododendron simsii</name>
    <name type="common">Sims's rhododendron</name>
    <dbReference type="NCBI Taxonomy" id="118357"/>
    <lineage>
        <taxon>Eukaryota</taxon>
        <taxon>Viridiplantae</taxon>
        <taxon>Streptophyta</taxon>
        <taxon>Embryophyta</taxon>
        <taxon>Tracheophyta</taxon>
        <taxon>Spermatophyta</taxon>
        <taxon>Magnoliopsida</taxon>
        <taxon>eudicotyledons</taxon>
        <taxon>Gunneridae</taxon>
        <taxon>Pentapetalae</taxon>
        <taxon>asterids</taxon>
        <taxon>Ericales</taxon>
        <taxon>Ericaceae</taxon>
        <taxon>Ericoideae</taxon>
        <taxon>Rhodoreae</taxon>
        <taxon>Rhododendron</taxon>
    </lineage>
</organism>
<dbReference type="Gene3D" id="3.20.20.80">
    <property type="entry name" value="Glycosidases"/>
    <property type="match status" value="2"/>
</dbReference>
<evidence type="ECO:0000256" key="6">
    <source>
        <dbReference type="RuleBase" id="RU003679"/>
    </source>
</evidence>
<keyword evidence="4" id="KW-0378">Hydrolase</keyword>
<feature type="signal peptide" evidence="7">
    <location>
        <begin position="1"/>
        <end position="28"/>
    </location>
</feature>
<dbReference type="InterPro" id="IPR008979">
    <property type="entry name" value="Galactose-bd-like_sf"/>
</dbReference>
<dbReference type="Pfam" id="PF01301">
    <property type="entry name" value="Glyco_hydro_35"/>
    <property type="match status" value="1"/>
</dbReference>
<feature type="chain" id="PRO_5032722175" description="beta-galactosidase" evidence="7">
    <location>
        <begin position="29"/>
        <end position="658"/>
    </location>
</feature>
<dbReference type="FunFam" id="2.60.120.260:FF:000076">
    <property type="entry name" value="Beta-galactosidase"/>
    <property type="match status" value="1"/>
</dbReference>
<name>A0A834HAH1_RHOSS</name>
<dbReference type="GO" id="GO:0005975">
    <property type="term" value="P:carbohydrate metabolic process"/>
    <property type="evidence" value="ECO:0007669"/>
    <property type="project" value="InterPro"/>
</dbReference>
<dbReference type="GO" id="GO:0004565">
    <property type="term" value="F:beta-galactosidase activity"/>
    <property type="evidence" value="ECO:0007669"/>
    <property type="project" value="UniProtKB-EC"/>
</dbReference>
<dbReference type="InterPro" id="IPR001944">
    <property type="entry name" value="Glycoside_Hdrlase_35"/>
</dbReference>
<reference evidence="9" key="1">
    <citation type="submission" date="2019-11" db="EMBL/GenBank/DDBJ databases">
        <authorList>
            <person name="Liu Y."/>
            <person name="Hou J."/>
            <person name="Li T.-Q."/>
            <person name="Guan C.-H."/>
            <person name="Wu X."/>
            <person name="Wu H.-Z."/>
            <person name="Ling F."/>
            <person name="Zhang R."/>
            <person name="Shi X.-G."/>
            <person name="Ren J.-P."/>
            <person name="Chen E.-F."/>
            <person name="Sun J.-M."/>
        </authorList>
    </citation>
    <scope>NUCLEOTIDE SEQUENCE</scope>
    <source>
        <strain evidence="9">Adult_tree_wgs_1</strain>
        <tissue evidence="9">Leaves</tissue>
    </source>
</reference>
<evidence type="ECO:0000313" key="10">
    <source>
        <dbReference type="Proteomes" id="UP000626092"/>
    </source>
</evidence>
<dbReference type="PROSITE" id="PS50228">
    <property type="entry name" value="SUEL_LECTIN"/>
    <property type="match status" value="1"/>
</dbReference>
<accession>A0A834HAH1</accession>
<dbReference type="PANTHER" id="PTHR23421">
    <property type="entry name" value="BETA-GALACTOSIDASE RELATED"/>
    <property type="match status" value="1"/>
</dbReference>
<dbReference type="Pfam" id="PF21467">
    <property type="entry name" value="BetaGal_gal-bd"/>
    <property type="match status" value="2"/>
</dbReference>
<dbReference type="Gene3D" id="2.60.120.260">
    <property type="entry name" value="Galactose-binding domain-like"/>
    <property type="match status" value="1"/>
</dbReference>
<evidence type="ECO:0000313" key="9">
    <source>
        <dbReference type="EMBL" id="KAF7147624.1"/>
    </source>
</evidence>
<proteinExistence type="inferred from homology"/>
<comment type="caution">
    <text evidence="9">The sequence shown here is derived from an EMBL/GenBank/DDBJ whole genome shotgun (WGS) entry which is preliminary data.</text>
</comment>
<keyword evidence="7" id="KW-0732">Signal</keyword>
<dbReference type="EMBL" id="WJXA01000003">
    <property type="protein sequence ID" value="KAF7147624.1"/>
    <property type="molecule type" value="Genomic_DNA"/>
</dbReference>
<dbReference type="InterPro" id="IPR000922">
    <property type="entry name" value="Lectin_gal-bd_dom"/>
</dbReference>
<evidence type="ECO:0000256" key="2">
    <source>
        <dbReference type="ARBA" id="ARBA00009809"/>
    </source>
</evidence>
<evidence type="ECO:0000259" key="8">
    <source>
        <dbReference type="PROSITE" id="PS50228"/>
    </source>
</evidence>
<keyword evidence="5" id="KW-0326">Glycosidase</keyword>
<protein>
    <recommendedName>
        <fullName evidence="3">beta-galactosidase</fullName>
        <ecNumber evidence="3">3.2.1.23</ecNumber>
    </recommendedName>
</protein>
<dbReference type="CDD" id="cd22842">
    <property type="entry name" value="Gal_Rha_Lectin_BGal"/>
    <property type="match status" value="1"/>
</dbReference>
<evidence type="ECO:0000256" key="4">
    <source>
        <dbReference type="ARBA" id="ARBA00022801"/>
    </source>
</evidence>
<comment type="similarity">
    <text evidence="2 6">Belongs to the glycosyl hydrolase 35 family.</text>
</comment>
<dbReference type="SUPFAM" id="SSF51445">
    <property type="entry name" value="(Trans)glycosidases"/>
    <property type="match status" value="1"/>
</dbReference>
<evidence type="ECO:0000256" key="3">
    <source>
        <dbReference type="ARBA" id="ARBA00012756"/>
    </source>
</evidence>
<gene>
    <name evidence="9" type="ORF">RHSIM_Rhsim03G0232500</name>
</gene>
<dbReference type="AlphaFoldDB" id="A0A834HAH1"/>